<dbReference type="STRING" id="1121409.SAMN02745124_03658"/>
<proteinExistence type="predicted"/>
<keyword evidence="2" id="KW-1003">Cell membrane</keyword>
<feature type="transmembrane region" description="Helical" evidence="6">
    <location>
        <begin position="99"/>
        <end position="122"/>
    </location>
</feature>
<dbReference type="Pfam" id="PF03739">
    <property type="entry name" value="LptF_LptG"/>
    <property type="match status" value="1"/>
</dbReference>
<comment type="subcellular location">
    <subcellularLocation>
        <location evidence="1">Cell membrane</location>
        <topology evidence="1">Multi-pass membrane protein</topology>
    </subcellularLocation>
</comment>
<evidence type="ECO:0000313" key="7">
    <source>
        <dbReference type="EMBL" id="SHI07312.1"/>
    </source>
</evidence>
<name>A0A1M5Y5N4_9BACT</name>
<dbReference type="Proteomes" id="UP000184139">
    <property type="component" value="Unassembled WGS sequence"/>
</dbReference>
<dbReference type="InterPro" id="IPR005495">
    <property type="entry name" value="LptG/LptF_permease"/>
</dbReference>
<dbReference type="EMBL" id="FQXS01000028">
    <property type="protein sequence ID" value="SHI07312.1"/>
    <property type="molecule type" value="Genomic_DNA"/>
</dbReference>
<dbReference type="GO" id="GO:0043190">
    <property type="term" value="C:ATP-binding cassette (ABC) transporter complex"/>
    <property type="evidence" value="ECO:0007669"/>
    <property type="project" value="TreeGrafter"/>
</dbReference>
<dbReference type="PANTHER" id="PTHR33529">
    <property type="entry name" value="SLR0882 PROTEIN-RELATED"/>
    <property type="match status" value="1"/>
</dbReference>
<dbReference type="GO" id="GO:0015920">
    <property type="term" value="P:lipopolysaccharide transport"/>
    <property type="evidence" value="ECO:0007669"/>
    <property type="project" value="TreeGrafter"/>
</dbReference>
<keyword evidence="4 6" id="KW-1133">Transmembrane helix</keyword>
<reference evidence="7 8" key="1">
    <citation type="submission" date="2016-11" db="EMBL/GenBank/DDBJ databases">
        <authorList>
            <person name="Jaros S."/>
            <person name="Januszkiewicz K."/>
            <person name="Wedrychowicz H."/>
        </authorList>
    </citation>
    <scope>NUCLEOTIDE SEQUENCE [LARGE SCALE GENOMIC DNA]</scope>
    <source>
        <strain evidence="7 8">DSM 9705</strain>
    </source>
</reference>
<protein>
    <submittedName>
        <fullName evidence="7">Lipopolysaccharide export system permease protein</fullName>
    </submittedName>
</protein>
<evidence type="ECO:0000256" key="5">
    <source>
        <dbReference type="ARBA" id="ARBA00023136"/>
    </source>
</evidence>
<feature type="transmembrane region" description="Helical" evidence="6">
    <location>
        <begin position="336"/>
        <end position="354"/>
    </location>
</feature>
<keyword evidence="5 6" id="KW-0472">Membrane</keyword>
<organism evidence="7 8">
    <name type="scientific">Desulfofustis glycolicus DSM 9705</name>
    <dbReference type="NCBI Taxonomy" id="1121409"/>
    <lineage>
        <taxon>Bacteria</taxon>
        <taxon>Pseudomonadati</taxon>
        <taxon>Thermodesulfobacteriota</taxon>
        <taxon>Desulfobulbia</taxon>
        <taxon>Desulfobulbales</taxon>
        <taxon>Desulfocapsaceae</taxon>
        <taxon>Desulfofustis</taxon>
    </lineage>
</organism>
<keyword evidence="8" id="KW-1185">Reference proteome</keyword>
<feature type="transmembrane region" description="Helical" evidence="6">
    <location>
        <begin position="303"/>
        <end position="324"/>
    </location>
</feature>
<dbReference type="RefSeq" id="WP_073378346.1">
    <property type="nucleotide sequence ID" value="NZ_FQXS01000028.1"/>
</dbReference>
<evidence type="ECO:0000256" key="4">
    <source>
        <dbReference type="ARBA" id="ARBA00022989"/>
    </source>
</evidence>
<gene>
    <name evidence="7" type="ORF">SAMN02745124_03658</name>
</gene>
<feature type="transmembrane region" description="Helical" evidence="6">
    <location>
        <begin position="275"/>
        <end position="296"/>
    </location>
</feature>
<evidence type="ECO:0000256" key="6">
    <source>
        <dbReference type="SAM" id="Phobius"/>
    </source>
</evidence>
<sequence>MFLLTRYLLAQFSRHFLTLTVGFAALYLLIDFFEKFDHFADAGKPMSLVAQFFLLNIPYIIDQLSPILILLSGVVTLGLLNHNNELLALKATGIPLRRIIRPILIGSLILTGLFITAAQTILPKTIATTNDIWYEQIRGKVPLGIFRNGRYYYKGTEGFYSFQWPNKEKLVFKDFSYSTWDENYNVKTMVVAAFADWEEPEWKLIRGQITRQDHGDFHVEHFRTLIQTLPESPEDFLVPEYESAEMSLTELFFEIGKQETRTERLEARVDFYGRLSYLLLGLPLLLLGLPILILSYQKWGKDLSIAIPISCFMAFAAWGSWGALQTFAKAGYMPPLAAAVIVHVLFSAIGIYLLKELDS</sequence>
<dbReference type="AlphaFoldDB" id="A0A1M5Y5N4"/>
<evidence type="ECO:0000256" key="1">
    <source>
        <dbReference type="ARBA" id="ARBA00004651"/>
    </source>
</evidence>
<dbReference type="OrthoDB" id="9783403at2"/>
<evidence type="ECO:0000313" key="8">
    <source>
        <dbReference type="Proteomes" id="UP000184139"/>
    </source>
</evidence>
<accession>A0A1M5Y5N4</accession>
<keyword evidence="3 6" id="KW-0812">Transmembrane</keyword>
<dbReference type="PANTHER" id="PTHR33529:SF2">
    <property type="entry name" value="LIPOPOLYSACCHARIDE EXPORT SYSTEM PERMEASE PROTEIN LPTG"/>
    <property type="match status" value="1"/>
</dbReference>
<feature type="transmembrane region" description="Helical" evidence="6">
    <location>
        <begin position="12"/>
        <end position="30"/>
    </location>
</feature>
<evidence type="ECO:0000256" key="3">
    <source>
        <dbReference type="ARBA" id="ARBA00022692"/>
    </source>
</evidence>
<feature type="transmembrane region" description="Helical" evidence="6">
    <location>
        <begin position="67"/>
        <end position="87"/>
    </location>
</feature>
<evidence type="ECO:0000256" key="2">
    <source>
        <dbReference type="ARBA" id="ARBA00022475"/>
    </source>
</evidence>